<evidence type="ECO:0000313" key="2">
    <source>
        <dbReference type="Proteomes" id="UP000007148"/>
    </source>
</evidence>
<keyword evidence="2" id="KW-1185">Reference proteome</keyword>
<dbReference type="STRING" id="1109443.G4TL34"/>
<accession>G4TL34</accession>
<organism evidence="1 2">
    <name type="scientific">Serendipita indica (strain DSM 11827)</name>
    <name type="common">Root endophyte fungus</name>
    <name type="synonym">Piriformospora indica</name>
    <dbReference type="NCBI Taxonomy" id="1109443"/>
    <lineage>
        <taxon>Eukaryota</taxon>
        <taxon>Fungi</taxon>
        <taxon>Dikarya</taxon>
        <taxon>Basidiomycota</taxon>
        <taxon>Agaricomycotina</taxon>
        <taxon>Agaricomycetes</taxon>
        <taxon>Sebacinales</taxon>
        <taxon>Serendipitaceae</taxon>
        <taxon>Serendipita</taxon>
    </lineage>
</organism>
<dbReference type="PANTHER" id="PTHR11122:SF13">
    <property type="entry name" value="GLUCOSE-6-PHOSPHATE 1-EPIMERASE"/>
    <property type="match status" value="1"/>
</dbReference>
<gene>
    <name evidence="1" type="ORF">PIIN_05968</name>
</gene>
<dbReference type="Gene3D" id="2.70.98.10">
    <property type="match status" value="1"/>
</dbReference>
<dbReference type="PANTHER" id="PTHR11122">
    <property type="entry name" value="APOSPORY-ASSOCIATED PROTEIN C-RELATED"/>
    <property type="match status" value="1"/>
</dbReference>
<dbReference type="eggNOG" id="KOG1594">
    <property type="taxonomic scope" value="Eukaryota"/>
</dbReference>
<name>G4TL34_SERID</name>
<evidence type="ECO:0000313" key="1">
    <source>
        <dbReference type="EMBL" id="CCA72032.1"/>
    </source>
</evidence>
<dbReference type="GO" id="GO:0047938">
    <property type="term" value="F:glucose-6-phosphate 1-epimerase activity"/>
    <property type="evidence" value="ECO:0007669"/>
    <property type="project" value="TreeGrafter"/>
</dbReference>
<dbReference type="GO" id="GO:0005975">
    <property type="term" value="P:carbohydrate metabolic process"/>
    <property type="evidence" value="ECO:0007669"/>
    <property type="project" value="InterPro"/>
</dbReference>
<dbReference type="Proteomes" id="UP000007148">
    <property type="component" value="Unassembled WGS sequence"/>
</dbReference>
<dbReference type="SUPFAM" id="SSF74650">
    <property type="entry name" value="Galactose mutarotase-like"/>
    <property type="match status" value="1"/>
</dbReference>
<dbReference type="InterPro" id="IPR011013">
    <property type="entry name" value="Gal_mutarotase_sf_dom"/>
</dbReference>
<dbReference type="EMBL" id="CAFZ01000145">
    <property type="protein sequence ID" value="CCA72032.1"/>
    <property type="molecule type" value="Genomic_DNA"/>
</dbReference>
<evidence type="ECO:0008006" key="3">
    <source>
        <dbReference type="Google" id="ProtNLM"/>
    </source>
</evidence>
<dbReference type="Pfam" id="PF01263">
    <property type="entry name" value="Aldose_epim"/>
    <property type="match status" value="1"/>
</dbReference>
<dbReference type="OMA" id="FRTYFAI"/>
<comment type="caution">
    <text evidence="1">The sequence shown here is derived from an EMBL/GenBank/DDBJ whole genome shotgun (WGS) entry which is preliminary data.</text>
</comment>
<dbReference type="OrthoDB" id="1659429at2759"/>
<dbReference type="InterPro" id="IPR014718">
    <property type="entry name" value="GH-type_carb-bd"/>
</dbReference>
<dbReference type="GO" id="GO:0005737">
    <property type="term" value="C:cytoplasm"/>
    <property type="evidence" value="ECO:0007669"/>
    <property type="project" value="TreeGrafter"/>
</dbReference>
<dbReference type="AlphaFoldDB" id="G4TL34"/>
<dbReference type="GO" id="GO:0030246">
    <property type="term" value="F:carbohydrate binding"/>
    <property type="evidence" value="ECO:0007669"/>
    <property type="project" value="InterPro"/>
</dbReference>
<reference evidence="1 2" key="1">
    <citation type="journal article" date="2011" name="PLoS Pathog.">
        <title>Endophytic Life Strategies Decoded by Genome and Transcriptome Analyses of the Mutualistic Root Symbiont Piriformospora indica.</title>
        <authorList>
            <person name="Zuccaro A."/>
            <person name="Lahrmann U."/>
            <person name="Guldener U."/>
            <person name="Langen G."/>
            <person name="Pfiffi S."/>
            <person name="Biedenkopf D."/>
            <person name="Wong P."/>
            <person name="Samans B."/>
            <person name="Grimm C."/>
            <person name="Basiewicz M."/>
            <person name="Murat C."/>
            <person name="Martin F."/>
            <person name="Kogel K.H."/>
        </authorList>
    </citation>
    <scope>NUCLEOTIDE SEQUENCE [LARGE SCALE GENOMIC DNA]</scope>
    <source>
        <strain evidence="1 2">DSM 11827</strain>
    </source>
</reference>
<dbReference type="HOGENOM" id="CLU_048345_1_0_1"/>
<proteinExistence type="predicted"/>
<dbReference type="InParanoid" id="G4TL34"/>
<dbReference type="InterPro" id="IPR008183">
    <property type="entry name" value="Aldose_1/G6P_1-epimerase"/>
</dbReference>
<sequence length="220" mass="24477">MSRFARSTVWKWDDVVMDTDTGVSVRLRETHLVDYVHRPDPLLGLDPTPEIQSVFPYPFRLAYVITLAAHQLSTDLHVENPSTDKTLSFQALLHTYYASNREHVKVSPLTGLAYINKVKGGVEETETRDGVDVLNFTDSVYKNASKEYLISSQGKNIKLKARGLNDVVVWNPGPEAGAKIGDMEDGGWDRYVCVEPGSASYFIDVAPGDHWVGGQTMSVM</sequence>
<protein>
    <recommendedName>
        <fullName evidence="3">Glucose-6-phosphate 1-epimerase</fullName>
    </recommendedName>
</protein>